<keyword evidence="3" id="KW-0288">FMN</keyword>
<dbReference type="PANTHER" id="PTHR38030:SF2">
    <property type="entry name" value="PROTOPORPHYRINOGEN IX DEHYDROGENASE [QUINONE]"/>
    <property type="match status" value="1"/>
</dbReference>
<keyword evidence="2" id="KW-0285">Flavoprotein</keyword>
<dbReference type="SUPFAM" id="SSF52218">
    <property type="entry name" value="Flavoproteins"/>
    <property type="match status" value="1"/>
</dbReference>
<keyword evidence="6" id="KW-1185">Reference proteome</keyword>
<dbReference type="Gene3D" id="3.40.50.360">
    <property type="match status" value="1"/>
</dbReference>
<dbReference type="Pfam" id="PF12724">
    <property type="entry name" value="Flavodoxin_5"/>
    <property type="match status" value="1"/>
</dbReference>
<sequence length="190" mass="21407">MRMLIVYGTGEGQTRKIAEVLARQCREVGHDADLYQGDALPRGLALTPYAGVLVGASVHMARHQPYIRRFIQRYLEELRARPCAFFSVSAAAASPDPESQAQVRELVTAFLAEEGWQPGQWAAFAGAVPYTRYGRLKRWMMRQILRRAGGPTDTSRDWEFTDWEAVRLFGEQFLQAVSRQRAGRMDVASG</sequence>
<dbReference type="InterPro" id="IPR026816">
    <property type="entry name" value="Flavodoxin_dom"/>
</dbReference>
<proteinExistence type="predicted"/>
<evidence type="ECO:0000313" key="6">
    <source>
        <dbReference type="Proteomes" id="UP001575181"/>
    </source>
</evidence>
<feature type="domain" description="Flavodoxin-like" evidence="4">
    <location>
        <begin position="3"/>
        <end position="144"/>
    </location>
</feature>
<dbReference type="EMBL" id="JBGUAW010000004">
    <property type="protein sequence ID" value="MFA9460649.1"/>
    <property type="molecule type" value="Genomic_DNA"/>
</dbReference>
<evidence type="ECO:0000256" key="1">
    <source>
        <dbReference type="ARBA" id="ARBA00001917"/>
    </source>
</evidence>
<evidence type="ECO:0000256" key="2">
    <source>
        <dbReference type="ARBA" id="ARBA00022630"/>
    </source>
</evidence>
<dbReference type="PROSITE" id="PS00201">
    <property type="entry name" value="FLAVODOXIN"/>
    <property type="match status" value="1"/>
</dbReference>
<comment type="cofactor">
    <cofactor evidence="1">
        <name>FMN</name>
        <dbReference type="ChEBI" id="CHEBI:58210"/>
    </cofactor>
</comment>
<dbReference type="PANTHER" id="PTHR38030">
    <property type="entry name" value="PROTOPORPHYRINOGEN IX DEHYDROGENASE [MENAQUINONE]"/>
    <property type="match status" value="1"/>
</dbReference>
<dbReference type="InterPro" id="IPR052200">
    <property type="entry name" value="Protoporphyrinogen_IX_DH"/>
</dbReference>
<evidence type="ECO:0000259" key="4">
    <source>
        <dbReference type="PROSITE" id="PS50902"/>
    </source>
</evidence>
<dbReference type="InterPro" id="IPR008254">
    <property type="entry name" value="Flavodoxin/NO_synth"/>
</dbReference>
<dbReference type="InterPro" id="IPR029039">
    <property type="entry name" value="Flavoprotein-like_sf"/>
</dbReference>
<organism evidence="5 6">
    <name type="scientific">Thiohalorhabdus methylotrophus</name>
    <dbReference type="NCBI Taxonomy" id="3242694"/>
    <lineage>
        <taxon>Bacteria</taxon>
        <taxon>Pseudomonadati</taxon>
        <taxon>Pseudomonadota</taxon>
        <taxon>Gammaproteobacteria</taxon>
        <taxon>Thiohalorhabdales</taxon>
        <taxon>Thiohalorhabdaceae</taxon>
        <taxon>Thiohalorhabdus</taxon>
    </lineage>
</organism>
<name>A0ABV4TTJ3_9GAMM</name>
<protein>
    <submittedName>
        <fullName evidence="5">Flavodoxin domain-containing protein</fullName>
    </submittedName>
</protein>
<evidence type="ECO:0000256" key="3">
    <source>
        <dbReference type="ARBA" id="ARBA00022643"/>
    </source>
</evidence>
<reference evidence="5 6" key="1">
    <citation type="submission" date="2024-08" db="EMBL/GenBank/DDBJ databases">
        <title>Whole-genome sequencing of halo(alkali)philic microorganisms from hypersaline lakes.</title>
        <authorList>
            <person name="Sorokin D.Y."/>
            <person name="Merkel A.Y."/>
            <person name="Messina E."/>
            <person name="Yakimov M."/>
        </authorList>
    </citation>
    <scope>NUCLEOTIDE SEQUENCE [LARGE SCALE GENOMIC DNA]</scope>
    <source>
        <strain evidence="5 6">Cl-TMA</strain>
    </source>
</reference>
<dbReference type="RefSeq" id="WP_373655430.1">
    <property type="nucleotide sequence ID" value="NZ_JBGUAW010000004.1"/>
</dbReference>
<dbReference type="PROSITE" id="PS50902">
    <property type="entry name" value="FLAVODOXIN_LIKE"/>
    <property type="match status" value="1"/>
</dbReference>
<accession>A0ABV4TTJ3</accession>
<dbReference type="Proteomes" id="UP001575181">
    <property type="component" value="Unassembled WGS sequence"/>
</dbReference>
<evidence type="ECO:0000313" key="5">
    <source>
        <dbReference type="EMBL" id="MFA9460649.1"/>
    </source>
</evidence>
<comment type="caution">
    <text evidence="5">The sequence shown here is derived from an EMBL/GenBank/DDBJ whole genome shotgun (WGS) entry which is preliminary data.</text>
</comment>
<dbReference type="InterPro" id="IPR001226">
    <property type="entry name" value="Flavodoxin_CS"/>
</dbReference>
<gene>
    <name evidence="5" type="ORF">ACERLL_07395</name>
</gene>